<dbReference type="RefSeq" id="WP_311642765.1">
    <property type="nucleotide sequence ID" value="NZ_JAVRFA010000007.1"/>
</dbReference>
<gene>
    <name evidence="2" type="ORF">RM705_09190</name>
</gene>
<evidence type="ECO:0000313" key="3">
    <source>
        <dbReference type="Proteomes" id="UP001183881"/>
    </source>
</evidence>
<dbReference type="Proteomes" id="UP001183881">
    <property type="component" value="Unassembled WGS sequence"/>
</dbReference>
<evidence type="ECO:0008006" key="4">
    <source>
        <dbReference type="Google" id="ProtNLM"/>
    </source>
</evidence>
<sequence length="163" mass="16552">MSPALVVLVVLAGLSEAVGRLLPLVARRSRVSPPIMAGLLLTGTVVESAVILLWPVTAWTLAELFLSAPVSGGETLTWTAGDVAPLLLCAVIAFPLLGPLLHTLLLTGVGTGLVTPLAELTGLEWWGAAGCVALAGVGLAAAVEAVRRLVARISVAGVRELPA</sequence>
<feature type="transmembrane region" description="Helical" evidence="1">
    <location>
        <begin position="83"/>
        <end position="105"/>
    </location>
</feature>
<protein>
    <recommendedName>
        <fullName evidence="4">Integral membrane protein</fullName>
    </recommendedName>
</protein>
<feature type="transmembrane region" description="Helical" evidence="1">
    <location>
        <begin position="125"/>
        <end position="143"/>
    </location>
</feature>
<reference evidence="3" key="1">
    <citation type="submission" date="2023-07" db="EMBL/GenBank/DDBJ databases">
        <title>30 novel species of actinomycetes from the DSMZ collection.</title>
        <authorList>
            <person name="Nouioui I."/>
        </authorList>
    </citation>
    <scope>NUCLEOTIDE SEQUENCE [LARGE SCALE GENOMIC DNA]</scope>
    <source>
        <strain evidence="3">DSM 41636</strain>
    </source>
</reference>
<name>A0ABU2PRS7_9ACTN</name>
<accession>A0ABU2PRS7</accession>
<evidence type="ECO:0000313" key="2">
    <source>
        <dbReference type="EMBL" id="MDT0394873.1"/>
    </source>
</evidence>
<evidence type="ECO:0000256" key="1">
    <source>
        <dbReference type="SAM" id="Phobius"/>
    </source>
</evidence>
<dbReference type="EMBL" id="JAVRFA010000007">
    <property type="protein sequence ID" value="MDT0394873.1"/>
    <property type="molecule type" value="Genomic_DNA"/>
</dbReference>
<keyword evidence="1" id="KW-0472">Membrane</keyword>
<keyword evidence="1" id="KW-0812">Transmembrane</keyword>
<keyword evidence="3" id="KW-1185">Reference proteome</keyword>
<comment type="caution">
    <text evidence="2">The sequence shown here is derived from an EMBL/GenBank/DDBJ whole genome shotgun (WGS) entry which is preliminary data.</text>
</comment>
<organism evidence="2 3">
    <name type="scientific">Streptomyces edwardsiae</name>
    <dbReference type="NCBI Taxonomy" id="3075527"/>
    <lineage>
        <taxon>Bacteria</taxon>
        <taxon>Bacillati</taxon>
        <taxon>Actinomycetota</taxon>
        <taxon>Actinomycetes</taxon>
        <taxon>Kitasatosporales</taxon>
        <taxon>Streptomycetaceae</taxon>
        <taxon>Streptomyces</taxon>
    </lineage>
</organism>
<proteinExistence type="predicted"/>
<keyword evidence="1" id="KW-1133">Transmembrane helix</keyword>
<feature type="transmembrane region" description="Helical" evidence="1">
    <location>
        <begin position="35"/>
        <end position="62"/>
    </location>
</feature>